<dbReference type="InterPro" id="IPR013083">
    <property type="entry name" value="Znf_RING/FYVE/PHD"/>
</dbReference>
<dbReference type="PANTHER" id="PTHR10131:SF94">
    <property type="entry name" value="TNF RECEPTOR-ASSOCIATED FACTOR 4"/>
    <property type="match status" value="1"/>
</dbReference>
<name>A0A3G5A4F9_9VIRU</name>
<accession>A0A3G5A4F9</accession>
<sequence length="386" mass="44275">MTDFHSVDVTWFSKPSEDKKLDPEWLCWFCKRVPFLTYGSTCCGITFCLQCIETWKQTNENKCPDPACSDSIKKGFSIRETKFLASQFENFFVSCVNYPAGCQEKILFGLNGVTYKAHQLDCKYAMISCKECKESVLRGDYALHHGEKEICQHVLVPCEECDVPVKSGHMAAHIDTSLHKFAALEKMRKAFATIESLKVEAKSSARFFEGLVHLLKLEFMSHTVTNWKKIVLSEYIDKDNNGVETKKICSRTYTSARPYYFFNKEFWFKIQKNEDGSPGFYLCTALDERKNEMNITYRLVILHRKKRGKIVFESQIFNADFGGNEGSWGLGKTLELKKLEELGGYDPHEDILEFGIILYPGPETHWPSTVKEVFVLPVPLRVPATS</sequence>
<dbReference type="EMBL" id="MK072247">
    <property type="protein sequence ID" value="AYV80713.1"/>
    <property type="molecule type" value="Genomic_DNA"/>
</dbReference>
<organism evidence="1">
    <name type="scientific">Harvfovirus sp</name>
    <dbReference type="NCBI Taxonomy" id="2487768"/>
    <lineage>
        <taxon>Viruses</taxon>
        <taxon>Varidnaviria</taxon>
        <taxon>Bamfordvirae</taxon>
        <taxon>Nucleocytoviricota</taxon>
        <taxon>Megaviricetes</taxon>
        <taxon>Imitervirales</taxon>
        <taxon>Mimiviridae</taxon>
        <taxon>Klosneuvirinae</taxon>
    </lineage>
</organism>
<evidence type="ECO:0000313" key="1">
    <source>
        <dbReference type="EMBL" id="AYV80713.1"/>
    </source>
</evidence>
<proteinExistence type="predicted"/>
<dbReference type="Gene3D" id="3.30.40.10">
    <property type="entry name" value="Zinc/RING finger domain, C3HC4 (zinc finger)"/>
    <property type="match status" value="2"/>
</dbReference>
<dbReference type="SUPFAM" id="SSF49599">
    <property type="entry name" value="TRAF domain-like"/>
    <property type="match status" value="1"/>
</dbReference>
<protein>
    <submittedName>
        <fullName evidence="1">Uncharacterized protein</fullName>
    </submittedName>
</protein>
<gene>
    <name evidence="1" type="ORF">Harvfovirus5_17</name>
</gene>
<dbReference type="SUPFAM" id="SSF57850">
    <property type="entry name" value="RING/U-box"/>
    <property type="match status" value="1"/>
</dbReference>
<dbReference type="PANTHER" id="PTHR10131">
    <property type="entry name" value="TNF RECEPTOR ASSOCIATED FACTOR"/>
    <property type="match status" value="1"/>
</dbReference>
<reference evidence="1" key="1">
    <citation type="submission" date="2018-10" db="EMBL/GenBank/DDBJ databases">
        <title>Hidden diversity of soil giant viruses.</title>
        <authorList>
            <person name="Schulz F."/>
            <person name="Alteio L."/>
            <person name="Goudeau D."/>
            <person name="Ryan E.M."/>
            <person name="Malmstrom R.R."/>
            <person name="Blanchard J."/>
            <person name="Woyke T."/>
        </authorList>
    </citation>
    <scope>NUCLEOTIDE SEQUENCE</scope>
    <source>
        <strain evidence="1">HAV1</strain>
    </source>
</reference>